<evidence type="ECO:0000256" key="1">
    <source>
        <dbReference type="SAM" id="SignalP"/>
    </source>
</evidence>
<organism evidence="2 3">
    <name type="scientific">Galleria mellonella</name>
    <name type="common">Greater wax moth</name>
    <dbReference type="NCBI Taxonomy" id="7137"/>
    <lineage>
        <taxon>Eukaryota</taxon>
        <taxon>Metazoa</taxon>
        <taxon>Ecdysozoa</taxon>
        <taxon>Arthropoda</taxon>
        <taxon>Hexapoda</taxon>
        <taxon>Insecta</taxon>
        <taxon>Pterygota</taxon>
        <taxon>Neoptera</taxon>
        <taxon>Endopterygota</taxon>
        <taxon>Lepidoptera</taxon>
        <taxon>Glossata</taxon>
        <taxon>Ditrysia</taxon>
        <taxon>Pyraloidea</taxon>
        <taxon>Pyralidae</taxon>
        <taxon>Galleriinae</taxon>
        <taxon>Galleria</taxon>
    </lineage>
</organism>
<feature type="chain" id="PRO_5045351556" evidence="1">
    <location>
        <begin position="17"/>
        <end position="201"/>
    </location>
</feature>
<dbReference type="RefSeq" id="XP_052754484.1">
    <property type="nucleotide sequence ID" value="XM_052898524.1"/>
</dbReference>
<evidence type="ECO:0000313" key="2">
    <source>
        <dbReference type="Proteomes" id="UP001652740"/>
    </source>
</evidence>
<feature type="signal peptide" evidence="1">
    <location>
        <begin position="1"/>
        <end position="16"/>
    </location>
</feature>
<protein>
    <submittedName>
        <fullName evidence="3">Uncharacterized protein LOC113520947</fullName>
    </submittedName>
</protein>
<proteinExistence type="predicted"/>
<name>A0ABM3MT50_GALME</name>
<keyword evidence="1" id="KW-0732">Signal</keyword>
<sequence length="201" mass="21051">MQNTIIFAAIFACATAAPALLLSHDTELMHTVPLAKSTITKSSQAVDHGSTLIHTPVLPVVHTSLVHTPVVPVSKSTVTKSSQVVNHGGTAVVHSVSVVPLAAHAVQQDAIVHAAPSKTTVTRSNQFVNHGSTLIHSNLIPVHTAPVLTQSAPVLVHPTPLFHSSPLLSLKTGDSAVSHHSSTVHETVPVVKSLPYVSLYH</sequence>
<dbReference type="GeneID" id="113520947"/>
<accession>A0ABM3MT50</accession>
<gene>
    <name evidence="3" type="primary">LOC113520947</name>
</gene>
<keyword evidence="2" id="KW-1185">Reference proteome</keyword>
<dbReference type="Proteomes" id="UP001652740">
    <property type="component" value="Unplaced"/>
</dbReference>
<evidence type="ECO:0000313" key="3">
    <source>
        <dbReference type="RefSeq" id="XP_052754484.1"/>
    </source>
</evidence>
<reference evidence="3" key="1">
    <citation type="submission" date="2025-08" db="UniProtKB">
        <authorList>
            <consortium name="RefSeq"/>
        </authorList>
    </citation>
    <scope>IDENTIFICATION</scope>
    <source>
        <tissue evidence="3">Whole larvae</tissue>
    </source>
</reference>